<comment type="caution">
    <text evidence="2">The sequence shown here is derived from an EMBL/GenBank/DDBJ whole genome shotgun (WGS) entry which is preliminary data.</text>
</comment>
<feature type="chain" id="PRO_5044836163" evidence="1">
    <location>
        <begin position="22"/>
        <end position="93"/>
    </location>
</feature>
<protein>
    <submittedName>
        <fullName evidence="2">DUF4148 domain-containing protein</fullName>
    </submittedName>
</protein>
<dbReference type="InterPro" id="IPR025421">
    <property type="entry name" value="DUF4148"/>
</dbReference>
<evidence type="ECO:0000256" key="1">
    <source>
        <dbReference type="SAM" id="SignalP"/>
    </source>
</evidence>
<accession>A0ABD4Z2Y1</accession>
<dbReference type="RefSeq" id="WP_152383574.1">
    <property type="nucleotide sequence ID" value="NZ_CADIKQ010000010.1"/>
</dbReference>
<dbReference type="Proteomes" id="UP001158644">
    <property type="component" value="Unassembled WGS sequence"/>
</dbReference>
<proteinExistence type="predicted"/>
<feature type="signal peptide" evidence="1">
    <location>
        <begin position="1"/>
        <end position="21"/>
    </location>
</feature>
<gene>
    <name evidence="2" type="ORF">N5C72_26970</name>
</gene>
<keyword evidence="1" id="KW-0732">Signal</keyword>
<evidence type="ECO:0000313" key="3">
    <source>
        <dbReference type="Proteomes" id="UP001158644"/>
    </source>
</evidence>
<dbReference type="EMBL" id="JAOBZK010000069">
    <property type="protein sequence ID" value="MDH1181733.1"/>
    <property type="molecule type" value="Genomic_DNA"/>
</dbReference>
<dbReference type="Pfam" id="PF13663">
    <property type="entry name" value="DUF4148"/>
    <property type="match status" value="2"/>
</dbReference>
<organism evidence="2 3">
    <name type="scientific">Achromobacter mucicolens</name>
    <dbReference type="NCBI Taxonomy" id="1389922"/>
    <lineage>
        <taxon>Bacteria</taxon>
        <taxon>Pseudomonadati</taxon>
        <taxon>Pseudomonadota</taxon>
        <taxon>Betaproteobacteria</taxon>
        <taxon>Burkholderiales</taxon>
        <taxon>Alcaligenaceae</taxon>
        <taxon>Achromobacter</taxon>
    </lineage>
</organism>
<dbReference type="AlphaFoldDB" id="A0ABD4Z2Y1"/>
<name>A0ABD4Z2Y1_9BURK</name>
<reference evidence="2 3" key="1">
    <citation type="submission" date="2022-09" db="EMBL/GenBank/DDBJ databases">
        <title>Intensive care unit water sources are persistently colonized with multi-drug resistant bacteria and are the site of extensive horizontal gene transfer of antibiotic resistance genes.</title>
        <authorList>
            <person name="Diorio-Toth L."/>
        </authorList>
    </citation>
    <scope>NUCLEOTIDE SEQUENCE [LARGE SCALE GENOMIC DNA]</scope>
    <source>
        <strain evidence="2 3">GD03967</strain>
    </source>
</reference>
<evidence type="ECO:0000313" key="2">
    <source>
        <dbReference type="EMBL" id="MDH1181733.1"/>
    </source>
</evidence>
<sequence>MKILATTLFFSLALASTGAHAAGAEHGKSGSQVAAELQEAKLTGQYTFGEMDYPAALPRTSGLTEQEVRAELQQAKANGENTFGELDYPPVAR</sequence>